<dbReference type="SUPFAM" id="SSF46785">
    <property type="entry name" value="Winged helix' DNA-binding domain"/>
    <property type="match status" value="1"/>
</dbReference>
<sequence length="296" mass="33583">MLNLHALRLFHRVAELGSVTKAAEQLNISQPAVTSQIKKLERDLGLQLVTAHGRGVVLTDVGTKLAEEAVRLFALERSIERTLEDYKQGRTGKLQIAATYLPANYLLPRWIASYKRKYPGVDVQFTTTSSINAIQLLLRYEADIALIGGSQQPRHDLASTLWREDEMWFVAHKDHRLASRETVLAEVVKESFVYREQGSYSREQLLAVCRLHQLESPAIGLQMNGFSELIRVVTNGYGIAFLSALEARDEVERGTLCRIYVSDVKLTNPVCLYQRKEPLQPCARRFLELQDMEIDV</sequence>
<feature type="domain" description="HTH lysR-type" evidence="5">
    <location>
        <begin position="2"/>
        <end position="59"/>
    </location>
</feature>
<reference evidence="6 7" key="1">
    <citation type="submission" date="2019-07" db="EMBL/GenBank/DDBJ databases">
        <authorList>
            <person name="Kim J.K."/>
            <person name="Cheong H.-M."/>
            <person name="Choi Y."/>
            <person name="Hwang K.J."/>
            <person name="Lee S."/>
            <person name="Choi C."/>
        </authorList>
    </citation>
    <scope>NUCLEOTIDE SEQUENCE [LARGE SCALE GENOMIC DNA]</scope>
    <source>
        <strain evidence="6 7">KS 22</strain>
    </source>
</reference>
<dbReference type="FunFam" id="1.10.10.10:FF:000001">
    <property type="entry name" value="LysR family transcriptional regulator"/>
    <property type="match status" value="1"/>
</dbReference>
<dbReference type="Gene3D" id="1.10.10.10">
    <property type="entry name" value="Winged helix-like DNA-binding domain superfamily/Winged helix DNA-binding domain"/>
    <property type="match status" value="1"/>
</dbReference>
<dbReference type="PANTHER" id="PTHR30126:SF40">
    <property type="entry name" value="HTH-TYPE TRANSCRIPTIONAL REGULATOR GLTR"/>
    <property type="match status" value="1"/>
</dbReference>
<dbReference type="InterPro" id="IPR005119">
    <property type="entry name" value="LysR_subst-bd"/>
</dbReference>
<dbReference type="EMBL" id="CP041969">
    <property type="protein sequence ID" value="QMV41771.1"/>
    <property type="molecule type" value="Genomic_DNA"/>
</dbReference>
<organism evidence="6 7">
    <name type="scientific">Cohnella cholangitidis</name>
    <dbReference type="NCBI Taxonomy" id="2598458"/>
    <lineage>
        <taxon>Bacteria</taxon>
        <taxon>Bacillati</taxon>
        <taxon>Bacillota</taxon>
        <taxon>Bacilli</taxon>
        <taxon>Bacillales</taxon>
        <taxon>Paenibacillaceae</taxon>
        <taxon>Cohnella</taxon>
    </lineage>
</organism>
<evidence type="ECO:0000259" key="5">
    <source>
        <dbReference type="PROSITE" id="PS50931"/>
    </source>
</evidence>
<proteinExistence type="inferred from homology"/>
<protein>
    <submittedName>
        <fullName evidence="6">LysR family transcriptional regulator</fullName>
    </submittedName>
</protein>
<dbReference type="PANTHER" id="PTHR30126">
    <property type="entry name" value="HTH-TYPE TRANSCRIPTIONAL REGULATOR"/>
    <property type="match status" value="1"/>
</dbReference>
<keyword evidence="4" id="KW-0804">Transcription</keyword>
<name>A0A7G5BXT7_9BACL</name>
<evidence type="ECO:0000256" key="3">
    <source>
        <dbReference type="ARBA" id="ARBA00023125"/>
    </source>
</evidence>
<dbReference type="Pfam" id="PF03466">
    <property type="entry name" value="LysR_substrate"/>
    <property type="match status" value="1"/>
</dbReference>
<dbReference type="Gene3D" id="3.40.190.290">
    <property type="match status" value="1"/>
</dbReference>
<dbReference type="AlphaFoldDB" id="A0A7G5BXT7"/>
<dbReference type="SUPFAM" id="SSF53850">
    <property type="entry name" value="Periplasmic binding protein-like II"/>
    <property type="match status" value="1"/>
</dbReference>
<dbReference type="GO" id="GO:0003700">
    <property type="term" value="F:DNA-binding transcription factor activity"/>
    <property type="evidence" value="ECO:0007669"/>
    <property type="project" value="InterPro"/>
</dbReference>
<keyword evidence="3" id="KW-0238">DNA-binding</keyword>
<evidence type="ECO:0000256" key="2">
    <source>
        <dbReference type="ARBA" id="ARBA00023015"/>
    </source>
</evidence>
<comment type="similarity">
    <text evidence="1">Belongs to the LysR transcriptional regulatory family.</text>
</comment>
<evidence type="ECO:0000256" key="4">
    <source>
        <dbReference type="ARBA" id="ARBA00023163"/>
    </source>
</evidence>
<evidence type="ECO:0000313" key="7">
    <source>
        <dbReference type="Proteomes" id="UP000515679"/>
    </source>
</evidence>
<dbReference type="PRINTS" id="PR00039">
    <property type="entry name" value="HTHLYSR"/>
</dbReference>
<evidence type="ECO:0000313" key="6">
    <source>
        <dbReference type="EMBL" id="QMV41771.1"/>
    </source>
</evidence>
<dbReference type="RefSeq" id="WP_182303109.1">
    <property type="nucleotide sequence ID" value="NZ_CP041969.1"/>
</dbReference>
<accession>A0A7G5BXT7</accession>
<dbReference type="InterPro" id="IPR036388">
    <property type="entry name" value="WH-like_DNA-bd_sf"/>
</dbReference>
<dbReference type="GO" id="GO:0000976">
    <property type="term" value="F:transcription cis-regulatory region binding"/>
    <property type="evidence" value="ECO:0007669"/>
    <property type="project" value="TreeGrafter"/>
</dbReference>
<dbReference type="InterPro" id="IPR036390">
    <property type="entry name" value="WH_DNA-bd_sf"/>
</dbReference>
<dbReference type="KEGG" id="cchl:FPL14_11685"/>
<dbReference type="Pfam" id="PF00126">
    <property type="entry name" value="HTH_1"/>
    <property type="match status" value="1"/>
</dbReference>
<dbReference type="PROSITE" id="PS50931">
    <property type="entry name" value="HTH_LYSR"/>
    <property type="match status" value="1"/>
</dbReference>
<gene>
    <name evidence="6" type="ORF">FPL14_11685</name>
</gene>
<evidence type="ECO:0000256" key="1">
    <source>
        <dbReference type="ARBA" id="ARBA00009437"/>
    </source>
</evidence>
<dbReference type="Proteomes" id="UP000515679">
    <property type="component" value="Chromosome"/>
</dbReference>
<dbReference type="InterPro" id="IPR000847">
    <property type="entry name" value="LysR_HTH_N"/>
</dbReference>
<keyword evidence="2" id="KW-0805">Transcription regulation</keyword>
<keyword evidence="7" id="KW-1185">Reference proteome</keyword>